<dbReference type="EMBL" id="QFPP01000772">
    <property type="protein sequence ID" value="PZQ58560.1"/>
    <property type="molecule type" value="Genomic_DNA"/>
</dbReference>
<accession>A0A2W5R513</accession>
<evidence type="ECO:0000256" key="1">
    <source>
        <dbReference type="SAM" id="MobiDB-lite"/>
    </source>
</evidence>
<reference evidence="2 3" key="1">
    <citation type="submission" date="2017-08" db="EMBL/GenBank/DDBJ databases">
        <title>Infants hospitalized years apart are colonized by the same room-sourced microbial strains.</title>
        <authorList>
            <person name="Brooks B."/>
            <person name="Olm M.R."/>
            <person name="Firek B.A."/>
            <person name="Baker R."/>
            <person name="Thomas B.C."/>
            <person name="Morowitz M.J."/>
            <person name="Banfield J.F."/>
        </authorList>
    </citation>
    <scope>NUCLEOTIDE SEQUENCE [LARGE SCALE GENOMIC DNA]</scope>
    <source>
        <strain evidence="2">S2_005_003_R2_41</strain>
    </source>
</reference>
<gene>
    <name evidence="2" type="ORF">DI563_30750</name>
</gene>
<proteinExistence type="predicted"/>
<evidence type="ECO:0000313" key="3">
    <source>
        <dbReference type="Proteomes" id="UP000249135"/>
    </source>
</evidence>
<evidence type="ECO:0000313" key="2">
    <source>
        <dbReference type="EMBL" id="PZQ58560.1"/>
    </source>
</evidence>
<comment type="caution">
    <text evidence="2">The sequence shown here is derived from an EMBL/GenBank/DDBJ whole genome shotgun (WGS) entry which is preliminary data.</text>
</comment>
<organism evidence="2 3">
    <name type="scientific">Variovorax paradoxus</name>
    <dbReference type="NCBI Taxonomy" id="34073"/>
    <lineage>
        <taxon>Bacteria</taxon>
        <taxon>Pseudomonadati</taxon>
        <taxon>Pseudomonadota</taxon>
        <taxon>Betaproteobacteria</taxon>
        <taxon>Burkholderiales</taxon>
        <taxon>Comamonadaceae</taxon>
        <taxon>Variovorax</taxon>
    </lineage>
</organism>
<feature type="region of interest" description="Disordered" evidence="1">
    <location>
        <begin position="1"/>
        <end position="29"/>
    </location>
</feature>
<dbReference type="Proteomes" id="UP000249135">
    <property type="component" value="Unassembled WGS sequence"/>
</dbReference>
<protein>
    <submittedName>
        <fullName evidence="2">FmdB family transcriptional regulator</fullName>
    </submittedName>
</protein>
<sequence length="29" mass="3084">CSPGRSKATVTAPNGAKAFPSKRPWMISH</sequence>
<name>A0A2W5R513_VARPD</name>
<dbReference type="AlphaFoldDB" id="A0A2W5R513"/>
<feature type="non-terminal residue" evidence="2">
    <location>
        <position position="1"/>
    </location>
</feature>